<feature type="transmembrane region" description="Helical" evidence="1">
    <location>
        <begin position="86"/>
        <end position="103"/>
    </location>
</feature>
<comment type="caution">
    <text evidence="2">The sequence shown here is derived from an EMBL/GenBank/DDBJ whole genome shotgun (WGS) entry which is preliminary data.</text>
</comment>
<dbReference type="Proteomes" id="UP000461288">
    <property type="component" value="Unassembled WGS sequence"/>
</dbReference>
<evidence type="ECO:0000256" key="1">
    <source>
        <dbReference type="SAM" id="Phobius"/>
    </source>
</evidence>
<evidence type="ECO:0000313" key="3">
    <source>
        <dbReference type="Proteomes" id="UP000461288"/>
    </source>
</evidence>
<organism evidence="2 3">
    <name type="scientific">Metapseudomonas otitidis</name>
    <dbReference type="NCBI Taxonomy" id="319939"/>
    <lineage>
        <taxon>Bacteria</taxon>
        <taxon>Pseudomonadati</taxon>
        <taxon>Pseudomonadota</taxon>
        <taxon>Gammaproteobacteria</taxon>
        <taxon>Pseudomonadales</taxon>
        <taxon>Pseudomonadaceae</taxon>
        <taxon>Metapseudomonas</taxon>
    </lineage>
</organism>
<reference evidence="2 3" key="1">
    <citation type="submission" date="2019-12" db="EMBL/GenBank/DDBJ databases">
        <title>Draft genome sequence of Pseudomonas otitidis recovered from a chicken carcass.</title>
        <authorList>
            <person name="Vieira T.R."/>
            <person name="Oliviera E.F.C."/>
            <person name="Silva N.M.V."/>
            <person name="Sambrano G.E."/>
            <person name="Cibulski S.P."/>
            <person name="Cardoso M.R.I."/>
        </authorList>
    </citation>
    <scope>NUCLEOTIDE SEQUENCE [LARGE SCALE GENOMIC DNA]</scope>
    <source>
        <strain evidence="2 3">25_K</strain>
    </source>
</reference>
<evidence type="ECO:0000313" key="2">
    <source>
        <dbReference type="EMBL" id="MWK60321.1"/>
    </source>
</evidence>
<feature type="non-terminal residue" evidence="2">
    <location>
        <position position="1"/>
    </location>
</feature>
<keyword evidence="1" id="KW-1133">Transmembrane helix</keyword>
<gene>
    <name evidence="2" type="ORF">GO594_30545</name>
</gene>
<feature type="non-terminal residue" evidence="2">
    <location>
        <position position="128"/>
    </location>
</feature>
<sequence length="128" mass="14706">NTAYNVDNFETLGEDLAAYLEAREAGQTAEDAGLKPFSYARYWHGYLIWLRPLLCFMPYAGVRVVQYLVLLALFVWVTVLLHRRCGVRAAVWFVVSQLLVTFFWAPHQIQYFTCFAVAYGGCAWVLAR</sequence>
<dbReference type="EMBL" id="WTFN01000279">
    <property type="protein sequence ID" value="MWK60321.1"/>
    <property type="molecule type" value="Genomic_DNA"/>
</dbReference>
<feature type="transmembrane region" description="Helical" evidence="1">
    <location>
        <begin position="109"/>
        <end position="127"/>
    </location>
</feature>
<protein>
    <submittedName>
        <fullName evidence="2">Uncharacterized protein</fullName>
    </submittedName>
</protein>
<name>A0A7X3KX38_9GAMM</name>
<keyword evidence="1" id="KW-0812">Transmembrane</keyword>
<keyword evidence="1" id="KW-0472">Membrane</keyword>
<dbReference type="AlphaFoldDB" id="A0A7X3KX38"/>
<proteinExistence type="predicted"/>
<accession>A0A7X3KX38</accession>
<feature type="transmembrane region" description="Helical" evidence="1">
    <location>
        <begin position="56"/>
        <end position="79"/>
    </location>
</feature>